<keyword evidence="8" id="KW-1185">Reference proteome</keyword>
<evidence type="ECO:0000256" key="1">
    <source>
        <dbReference type="ARBA" id="ARBA00004141"/>
    </source>
</evidence>
<dbReference type="EMBL" id="BRXS01000003">
    <property type="protein sequence ID" value="GLC25829.1"/>
    <property type="molecule type" value="Genomic_DNA"/>
</dbReference>
<feature type="transmembrane region" description="Helical" evidence="5">
    <location>
        <begin position="235"/>
        <end position="254"/>
    </location>
</feature>
<evidence type="ECO:0000256" key="3">
    <source>
        <dbReference type="ARBA" id="ARBA00022989"/>
    </source>
</evidence>
<evidence type="ECO:0000313" key="8">
    <source>
        <dbReference type="Proteomes" id="UP001161325"/>
    </source>
</evidence>
<feature type="domain" description="Inositolphosphotransferase Aur1/Ipt1" evidence="6">
    <location>
        <begin position="97"/>
        <end position="270"/>
    </location>
</feature>
<dbReference type="Proteomes" id="UP001161325">
    <property type="component" value="Unassembled WGS sequence"/>
</dbReference>
<dbReference type="PANTHER" id="PTHR31310:SF7">
    <property type="entry name" value="PA-PHOSPHATASE RELATED-FAMILY PROTEIN DDB_G0268928"/>
    <property type="match status" value="1"/>
</dbReference>
<dbReference type="Gene3D" id="1.20.144.10">
    <property type="entry name" value="Phosphatidic acid phosphatase type 2/haloperoxidase"/>
    <property type="match status" value="1"/>
</dbReference>
<dbReference type="GO" id="GO:0016020">
    <property type="term" value="C:membrane"/>
    <property type="evidence" value="ECO:0007669"/>
    <property type="project" value="UniProtKB-SubCell"/>
</dbReference>
<dbReference type="InterPro" id="IPR052185">
    <property type="entry name" value="IPC_Synthase-Related"/>
</dbReference>
<comment type="subcellular location">
    <subcellularLocation>
        <location evidence="1">Membrane</location>
        <topology evidence="1">Multi-pass membrane protein</topology>
    </subcellularLocation>
</comment>
<feature type="transmembrane region" description="Helical" evidence="5">
    <location>
        <begin position="63"/>
        <end position="84"/>
    </location>
</feature>
<dbReference type="Pfam" id="PF14378">
    <property type="entry name" value="PAP2_3"/>
    <property type="match status" value="1"/>
</dbReference>
<dbReference type="InterPro" id="IPR026841">
    <property type="entry name" value="Aur1/Ipt1"/>
</dbReference>
<protein>
    <recommendedName>
        <fullName evidence="6">Inositolphosphotransferase Aur1/Ipt1 domain-containing protein</fullName>
    </recommendedName>
</protein>
<dbReference type="PANTHER" id="PTHR31310">
    <property type="match status" value="1"/>
</dbReference>
<accession>A0AA37VEV1</accession>
<keyword evidence="4 5" id="KW-0472">Membrane</keyword>
<evidence type="ECO:0000313" key="7">
    <source>
        <dbReference type="EMBL" id="GLC25829.1"/>
    </source>
</evidence>
<evidence type="ECO:0000256" key="4">
    <source>
        <dbReference type="ARBA" id="ARBA00023136"/>
    </source>
</evidence>
<proteinExistence type="predicted"/>
<organism evidence="7 8">
    <name type="scientific">Roseisolibacter agri</name>
    <dbReference type="NCBI Taxonomy" id="2014610"/>
    <lineage>
        <taxon>Bacteria</taxon>
        <taxon>Pseudomonadati</taxon>
        <taxon>Gemmatimonadota</taxon>
        <taxon>Gemmatimonadia</taxon>
        <taxon>Gemmatimonadales</taxon>
        <taxon>Gemmatimonadaceae</taxon>
        <taxon>Roseisolibacter</taxon>
    </lineage>
</organism>
<reference evidence="7" key="1">
    <citation type="submission" date="2022-08" db="EMBL/GenBank/DDBJ databases">
        <title>Draft genome sequencing of Roseisolibacter agri AW1220.</title>
        <authorList>
            <person name="Tobiishi Y."/>
            <person name="Tonouchi A."/>
        </authorList>
    </citation>
    <scope>NUCLEOTIDE SEQUENCE</scope>
    <source>
        <strain evidence="7">AW1220</strain>
    </source>
</reference>
<feature type="transmembrane region" description="Helical" evidence="5">
    <location>
        <begin position="125"/>
        <end position="146"/>
    </location>
</feature>
<dbReference type="AlphaFoldDB" id="A0AA37VEV1"/>
<feature type="transmembrane region" description="Helical" evidence="5">
    <location>
        <begin position="153"/>
        <end position="174"/>
    </location>
</feature>
<name>A0AA37VEV1_9BACT</name>
<evidence type="ECO:0000256" key="2">
    <source>
        <dbReference type="ARBA" id="ARBA00022692"/>
    </source>
</evidence>
<evidence type="ECO:0000259" key="6">
    <source>
        <dbReference type="Pfam" id="PF14378"/>
    </source>
</evidence>
<feature type="transmembrane region" description="Helical" evidence="5">
    <location>
        <begin position="34"/>
        <end position="51"/>
    </location>
</feature>
<sequence>MPSAPLAPFRPAATLLAAYLVATLPLAVRGGAGAGLLAGLAALLAAAAWTLRRASPQRGATRALAAWLPLLAVPACYAALPLVAAGLGRTALHDARVIAWETALFGTSPTLALSARWPVPALSELLHAGYLSYYAVIYVPPAWLWWRGRRDAFAVATWTVWLAFVVCYAVFATLPVQGPWYQWPAPATVPDGPARALVQALLHAGSSRGTAFPSSHVAVSVAQTLALARVAPRMAVATGAATLLLAAGAVYGGFHYAVDVVAGAALGAAIGALGPQVHARLTRAT</sequence>
<keyword evidence="2 5" id="KW-0812">Transmembrane</keyword>
<dbReference type="InterPro" id="IPR036938">
    <property type="entry name" value="PAP2/HPO_sf"/>
</dbReference>
<keyword evidence="3 5" id="KW-1133">Transmembrane helix</keyword>
<evidence type="ECO:0000256" key="5">
    <source>
        <dbReference type="SAM" id="Phobius"/>
    </source>
</evidence>
<dbReference type="SUPFAM" id="SSF48317">
    <property type="entry name" value="Acid phosphatase/Vanadium-dependent haloperoxidase"/>
    <property type="match status" value="1"/>
</dbReference>
<comment type="caution">
    <text evidence="7">The sequence shown here is derived from an EMBL/GenBank/DDBJ whole genome shotgun (WGS) entry which is preliminary data.</text>
</comment>
<dbReference type="RefSeq" id="WP_284350289.1">
    <property type="nucleotide sequence ID" value="NZ_BRXS01000003.1"/>
</dbReference>
<gene>
    <name evidence="7" type="ORF">rosag_23420</name>
</gene>